<evidence type="ECO:0000256" key="4">
    <source>
        <dbReference type="ARBA" id="ARBA00012214"/>
    </source>
</evidence>
<comment type="pathway">
    <text evidence="2">Sulfur metabolism; glutathione biosynthesis; glutathione from L-cysteine and L-glutamate: step 2/2.</text>
</comment>
<comment type="catalytic activity">
    <reaction evidence="15">
        <text>gamma-L-glutamyl-L-cysteine + glycine + ATP = glutathione + ADP + phosphate + H(+)</text>
        <dbReference type="Rhea" id="RHEA:13557"/>
        <dbReference type="ChEBI" id="CHEBI:15378"/>
        <dbReference type="ChEBI" id="CHEBI:30616"/>
        <dbReference type="ChEBI" id="CHEBI:43474"/>
        <dbReference type="ChEBI" id="CHEBI:57305"/>
        <dbReference type="ChEBI" id="CHEBI:57925"/>
        <dbReference type="ChEBI" id="CHEBI:58173"/>
        <dbReference type="ChEBI" id="CHEBI:456216"/>
        <dbReference type="EC" id="6.3.2.3"/>
    </reaction>
    <physiologicalReaction direction="left-to-right" evidence="15">
        <dbReference type="Rhea" id="RHEA:13558"/>
    </physiologicalReaction>
</comment>
<dbReference type="EC" id="6.3.2.3" evidence="4"/>
<evidence type="ECO:0000313" key="19">
    <source>
        <dbReference type="WBParaSite" id="Gr19_v10_g5535.t1"/>
    </source>
</evidence>
<dbReference type="InterPro" id="IPR014709">
    <property type="entry name" value="Glutathione_synthase_C_euk"/>
</dbReference>
<evidence type="ECO:0000259" key="17">
    <source>
        <dbReference type="Pfam" id="PF04500"/>
    </source>
</evidence>
<organism evidence="18 19">
    <name type="scientific">Globodera rostochiensis</name>
    <name type="common">Golden nematode worm</name>
    <name type="synonym">Heterodera rostochiensis</name>
    <dbReference type="NCBI Taxonomy" id="31243"/>
    <lineage>
        <taxon>Eukaryota</taxon>
        <taxon>Metazoa</taxon>
        <taxon>Ecdysozoa</taxon>
        <taxon>Nematoda</taxon>
        <taxon>Chromadorea</taxon>
        <taxon>Rhabditida</taxon>
        <taxon>Tylenchina</taxon>
        <taxon>Tylenchomorpha</taxon>
        <taxon>Tylenchoidea</taxon>
        <taxon>Heteroderidae</taxon>
        <taxon>Heteroderinae</taxon>
        <taxon>Globodera</taxon>
    </lineage>
</organism>
<dbReference type="Gene3D" id="3.30.1490.50">
    <property type="match status" value="1"/>
</dbReference>
<dbReference type="InterPro" id="IPR004887">
    <property type="entry name" value="GSH_synth_subst-bd"/>
</dbReference>
<dbReference type="GO" id="GO:0043295">
    <property type="term" value="F:glutathione binding"/>
    <property type="evidence" value="ECO:0007669"/>
    <property type="project" value="TreeGrafter"/>
</dbReference>
<evidence type="ECO:0000313" key="18">
    <source>
        <dbReference type="Proteomes" id="UP000887572"/>
    </source>
</evidence>
<evidence type="ECO:0000256" key="7">
    <source>
        <dbReference type="ARBA" id="ARBA00022684"/>
    </source>
</evidence>
<name>A0A914HZK4_GLORO</name>
<keyword evidence="8" id="KW-0479">Metal-binding</keyword>
<dbReference type="NCBIfam" id="TIGR01986">
    <property type="entry name" value="glut_syn_euk"/>
    <property type="match status" value="1"/>
</dbReference>
<evidence type="ECO:0000256" key="5">
    <source>
        <dbReference type="ARBA" id="ARBA00020821"/>
    </source>
</evidence>
<dbReference type="PANTHER" id="PTHR11130:SF0">
    <property type="entry name" value="GLUTATHIONE SYNTHETASE"/>
    <property type="match status" value="1"/>
</dbReference>
<evidence type="ECO:0000256" key="13">
    <source>
        <dbReference type="ARBA" id="ARBA00022842"/>
    </source>
</evidence>
<keyword evidence="7" id="KW-0317">Glutathione biosynthesis</keyword>
<evidence type="ECO:0000256" key="8">
    <source>
        <dbReference type="ARBA" id="ARBA00022723"/>
    </source>
</evidence>
<keyword evidence="13" id="KW-0460">Magnesium</keyword>
<dbReference type="SUPFAM" id="SSF56059">
    <property type="entry name" value="Glutathione synthetase ATP-binding domain-like"/>
    <property type="match status" value="1"/>
</dbReference>
<evidence type="ECO:0000256" key="14">
    <source>
        <dbReference type="ARBA" id="ARBA00030403"/>
    </source>
</evidence>
<feature type="domain" description="Glutathione synthase substrate-binding" evidence="16">
    <location>
        <begin position="392"/>
        <end position="493"/>
    </location>
</feature>
<feature type="domain" description="FLYWCH-type" evidence="17">
    <location>
        <begin position="6"/>
        <end position="59"/>
    </location>
</feature>
<dbReference type="SUPFAM" id="SSF52440">
    <property type="entry name" value="PreATP-grasp domain"/>
    <property type="match status" value="1"/>
</dbReference>
<dbReference type="Gene3D" id="2.20.25.240">
    <property type="match status" value="1"/>
</dbReference>
<dbReference type="Pfam" id="PF04500">
    <property type="entry name" value="FLYWCH"/>
    <property type="match status" value="1"/>
</dbReference>
<sequence>MENQVVKTRQNNKKLEHEGCLYIFHKLNADGDVKFWRCEHQHGDVKCRGRVHTSLNDVVLRQNNTRARPLFQPDQWSVHQRTLDGTDRTNNYAESYHRTLQHAFGHTHPKICSFIDKLREQQKMVDVNMEHFIAGNAPPPKAKKFRDADRRILSVLHRYIKCKSGATSTYYSTPTGPKNAGKSSSVSNEGFQLGKRLEECDELETLIQDAVDWAHTVSLVNRVREHRERSDVVEIVPFALFPSPFPRRLFEEAQAVQKTLQLLYFRVSHDYAFLKETLREAGETDNYLRHMLDILDDVNERGVKQPITLILQRSDYMCHVNSETGEYELKQVEVNLGAIGGNARTQGVSKVHRRVFSKLGLTNDNLPLNESCTATGEALTKAWKYFGDPLAIIVFMSYTKVQGIFDQRLVEYEIEKFSKQQIKIVRLTLEECGKKLILDPNDSSLSYNGRKVAVIYQRNFVYEWDWPTEKEWDIRRKLERSTAILTTKVGSNLAASKKVQQVLAEPGMLERFLPDVKEEMIQSVRKTFAGLWGLNKDDAETRAVIKRAIEHPEKFVLKANRDGVGNNFWDEQLAKKLRTLSQKERAGLILMEKLEPLRVTNYSIRPRGGTSQFESMVSELGINGYFLGNAKTMGTLDNVPRGHMLRTKPVDAREGGVGIGIGVHDSPFLF</sequence>
<keyword evidence="11" id="KW-0862">Zinc</keyword>
<evidence type="ECO:0000256" key="6">
    <source>
        <dbReference type="ARBA" id="ARBA00022598"/>
    </source>
</evidence>
<dbReference type="InterPro" id="IPR014042">
    <property type="entry name" value="Glutathione_synthase_a-hlx"/>
</dbReference>
<evidence type="ECO:0000256" key="15">
    <source>
        <dbReference type="ARBA" id="ARBA00048871"/>
    </source>
</evidence>
<dbReference type="InterPro" id="IPR005615">
    <property type="entry name" value="Glutathione_synthase"/>
</dbReference>
<evidence type="ECO:0000256" key="3">
    <source>
        <dbReference type="ARBA" id="ARBA00010385"/>
    </source>
</evidence>
<dbReference type="Gene3D" id="1.10.1080.10">
    <property type="entry name" value="Glutathione Synthetase, Chain A, domain 3"/>
    <property type="match status" value="1"/>
</dbReference>
<evidence type="ECO:0000256" key="10">
    <source>
        <dbReference type="ARBA" id="ARBA00022771"/>
    </source>
</evidence>
<dbReference type="Proteomes" id="UP000887572">
    <property type="component" value="Unplaced"/>
</dbReference>
<evidence type="ECO:0000256" key="12">
    <source>
        <dbReference type="ARBA" id="ARBA00022840"/>
    </source>
</evidence>
<proteinExistence type="inferred from homology"/>
<dbReference type="GO" id="GO:0008270">
    <property type="term" value="F:zinc ion binding"/>
    <property type="evidence" value="ECO:0007669"/>
    <property type="project" value="UniProtKB-KW"/>
</dbReference>
<dbReference type="InterPro" id="IPR007588">
    <property type="entry name" value="Znf_FLYWCH"/>
</dbReference>
<dbReference type="GO" id="GO:0005829">
    <property type="term" value="C:cytosol"/>
    <property type="evidence" value="ECO:0007669"/>
    <property type="project" value="TreeGrafter"/>
</dbReference>
<evidence type="ECO:0000256" key="9">
    <source>
        <dbReference type="ARBA" id="ARBA00022741"/>
    </source>
</evidence>
<protein>
    <recommendedName>
        <fullName evidence="5">Glutathione synthetase</fullName>
        <ecNumber evidence="4">6.3.2.3</ecNumber>
    </recommendedName>
    <alternativeName>
        <fullName evidence="14">Glutathione synthase</fullName>
    </alternativeName>
</protein>
<comment type="similarity">
    <text evidence="3">Belongs to the eukaryotic GSH synthase family.</text>
</comment>
<accession>A0A914HZK4</accession>
<dbReference type="GO" id="GO:0005524">
    <property type="term" value="F:ATP binding"/>
    <property type="evidence" value="ECO:0007669"/>
    <property type="project" value="UniProtKB-KW"/>
</dbReference>
<keyword evidence="18" id="KW-1185">Reference proteome</keyword>
<dbReference type="PANTHER" id="PTHR11130">
    <property type="entry name" value="GLUTATHIONE SYNTHETASE"/>
    <property type="match status" value="1"/>
</dbReference>
<dbReference type="InterPro" id="IPR014049">
    <property type="entry name" value="Glutathione_synthase_N_euk"/>
</dbReference>
<dbReference type="Pfam" id="PF03199">
    <property type="entry name" value="GSH_synthase"/>
    <property type="match status" value="1"/>
</dbReference>
<keyword evidence="9" id="KW-0547">Nucleotide-binding</keyword>
<dbReference type="Gene3D" id="3.40.50.1760">
    <property type="entry name" value="Glutathione synthase, substrate-binding domain superfamily, eukaryotic"/>
    <property type="match status" value="1"/>
</dbReference>
<evidence type="ECO:0000259" key="16">
    <source>
        <dbReference type="Pfam" id="PF03199"/>
    </source>
</evidence>
<keyword evidence="6" id="KW-0436">Ligase</keyword>
<dbReference type="Gene3D" id="3.30.1490.80">
    <property type="match status" value="1"/>
</dbReference>
<keyword evidence="12" id="KW-0067">ATP-binding</keyword>
<comment type="cofactor">
    <cofactor evidence="1">
        <name>Mg(2+)</name>
        <dbReference type="ChEBI" id="CHEBI:18420"/>
    </cofactor>
</comment>
<dbReference type="Pfam" id="PF03917">
    <property type="entry name" value="GSH_synth_ATP"/>
    <property type="match status" value="1"/>
</dbReference>
<evidence type="ECO:0000256" key="2">
    <source>
        <dbReference type="ARBA" id="ARBA00004965"/>
    </source>
</evidence>
<evidence type="ECO:0000256" key="1">
    <source>
        <dbReference type="ARBA" id="ARBA00001946"/>
    </source>
</evidence>
<dbReference type="GO" id="GO:0004363">
    <property type="term" value="F:glutathione synthase activity"/>
    <property type="evidence" value="ECO:0007669"/>
    <property type="project" value="UniProtKB-EC"/>
</dbReference>
<reference evidence="19" key="1">
    <citation type="submission" date="2022-11" db="UniProtKB">
        <authorList>
            <consortium name="WormBaseParasite"/>
        </authorList>
    </citation>
    <scope>IDENTIFICATION</scope>
</reference>
<dbReference type="Gene3D" id="3.30.470.20">
    <property type="entry name" value="ATP-grasp fold, B domain"/>
    <property type="match status" value="1"/>
</dbReference>
<dbReference type="InterPro" id="IPR037013">
    <property type="entry name" value="GSH-S_sub-bd_sf"/>
</dbReference>
<evidence type="ECO:0000256" key="11">
    <source>
        <dbReference type="ARBA" id="ARBA00022833"/>
    </source>
</evidence>
<dbReference type="InterPro" id="IPR016185">
    <property type="entry name" value="PreATP-grasp_dom_sf"/>
</dbReference>
<keyword evidence="10" id="KW-0863">Zinc-finger</keyword>
<dbReference type="WBParaSite" id="Gr19_v10_g5535.t1">
    <property type="protein sequence ID" value="Gr19_v10_g5535.t1"/>
    <property type="gene ID" value="Gr19_v10_g5535"/>
</dbReference>
<dbReference type="AlphaFoldDB" id="A0A914HZK4"/>